<dbReference type="InterPro" id="IPR036156">
    <property type="entry name" value="Beta-gal/glucu_dom_sf"/>
</dbReference>
<dbReference type="InterPro" id="IPR013783">
    <property type="entry name" value="Ig-like_fold"/>
</dbReference>
<proteinExistence type="predicted"/>
<sequence length="71" mass="8404">NEGKFDNYFLFDNFRDMHLPDPELSYTRDGKNLIFRCKRPAFGVFITSEEEYMPSDNFFPLIPSVSKKVKC</sequence>
<accession>X1E288</accession>
<reference evidence="1" key="1">
    <citation type="journal article" date="2014" name="Front. Microbiol.">
        <title>High frequency of phylogenetically diverse reductive dehalogenase-homologous genes in deep subseafloor sedimentary metagenomes.</title>
        <authorList>
            <person name="Kawai M."/>
            <person name="Futagami T."/>
            <person name="Toyoda A."/>
            <person name="Takaki Y."/>
            <person name="Nishi S."/>
            <person name="Hori S."/>
            <person name="Arai W."/>
            <person name="Tsubouchi T."/>
            <person name="Morono Y."/>
            <person name="Uchiyama I."/>
            <person name="Ito T."/>
            <person name="Fujiyama A."/>
            <person name="Inagaki F."/>
            <person name="Takami H."/>
        </authorList>
    </citation>
    <scope>NUCLEOTIDE SEQUENCE</scope>
    <source>
        <strain evidence="1">Expedition CK06-06</strain>
    </source>
</reference>
<organism evidence="1">
    <name type="scientific">marine sediment metagenome</name>
    <dbReference type="NCBI Taxonomy" id="412755"/>
    <lineage>
        <taxon>unclassified sequences</taxon>
        <taxon>metagenomes</taxon>
        <taxon>ecological metagenomes</taxon>
    </lineage>
</organism>
<evidence type="ECO:0000313" key="1">
    <source>
        <dbReference type="EMBL" id="GAH14505.1"/>
    </source>
</evidence>
<comment type="caution">
    <text evidence="1">The sequence shown here is derived from an EMBL/GenBank/DDBJ whole genome shotgun (WGS) entry which is preliminary data.</text>
</comment>
<name>X1E288_9ZZZZ</name>
<gene>
    <name evidence="1" type="ORF">S01H4_60191</name>
</gene>
<dbReference type="Gene3D" id="2.60.40.10">
    <property type="entry name" value="Immunoglobulins"/>
    <property type="match status" value="1"/>
</dbReference>
<dbReference type="AlphaFoldDB" id="X1E288"/>
<protein>
    <submittedName>
        <fullName evidence="1">Uncharacterized protein</fullName>
    </submittedName>
</protein>
<dbReference type="EMBL" id="BART01035439">
    <property type="protein sequence ID" value="GAH14505.1"/>
    <property type="molecule type" value="Genomic_DNA"/>
</dbReference>
<feature type="non-terminal residue" evidence="1">
    <location>
        <position position="1"/>
    </location>
</feature>
<dbReference type="SUPFAM" id="SSF49303">
    <property type="entry name" value="beta-Galactosidase/glucuronidase domain"/>
    <property type="match status" value="1"/>
</dbReference>